<accession>A0A7M6DL40</accession>
<sequence length="144" mass="16789">MLFEPITSENSLLEYVECLVSIKKDFEVLAMNCTDRPITIHPKEIVGRLCSISVNFPSVNMVDVEADKEKWQPAVNLEHLDQEKQEAVEKVLYEYCDVFSKETSDIGGMKDFYMDIQLTDSKPIHVPYRRIPKQMYKTVKDYMD</sequence>
<dbReference type="Proteomes" id="UP000594262">
    <property type="component" value="Unplaced"/>
</dbReference>
<name>A0A7M6DL40_9CNID</name>
<reference evidence="1" key="1">
    <citation type="submission" date="2021-01" db="UniProtKB">
        <authorList>
            <consortium name="EnsemblMetazoa"/>
        </authorList>
    </citation>
    <scope>IDENTIFICATION</scope>
</reference>
<evidence type="ECO:0000313" key="1">
    <source>
        <dbReference type="EnsemblMetazoa" id="CLYHEMP014605.1"/>
    </source>
</evidence>
<evidence type="ECO:0000313" key="2">
    <source>
        <dbReference type="Proteomes" id="UP000594262"/>
    </source>
</evidence>
<organism evidence="1 2">
    <name type="scientific">Clytia hemisphaerica</name>
    <dbReference type="NCBI Taxonomy" id="252671"/>
    <lineage>
        <taxon>Eukaryota</taxon>
        <taxon>Metazoa</taxon>
        <taxon>Cnidaria</taxon>
        <taxon>Hydrozoa</taxon>
        <taxon>Hydroidolina</taxon>
        <taxon>Leptothecata</taxon>
        <taxon>Obeliida</taxon>
        <taxon>Clytiidae</taxon>
        <taxon>Clytia</taxon>
    </lineage>
</organism>
<dbReference type="EnsemblMetazoa" id="CLYHEMT014605.1">
    <property type="protein sequence ID" value="CLYHEMP014605.1"/>
    <property type="gene ID" value="CLYHEMG014605"/>
</dbReference>
<protein>
    <submittedName>
        <fullName evidence="1">Uncharacterized protein</fullName>
    </submittedName>
</protein>
<proteinExistence type="predicted"/>
<dbReference type="AlphaFoldDB" id="A0A7M6DL40"/>
<keyword evidence="2" id="KW-1185">Reference proteome</keyword>